<keyword evidence="4" id="KW-1185">Reference proteome</keyword>
<dbReference type="SMART" id="SM00530">
    <property type="entry name" value="HTH_XRE"/>
    <property type="match status" value="1"/>
</dbReference>
<evidence type="ECO:0000256" key="1">
    <source>
        <dbReference type="SAM" id="MobiDB-lite"/>
    </source>
</evidence>
<feature type="domain" description="HTH cro/C1-type" evidence="2">
    <location>
        <begin position="7"/>
        <end position="60"/>
    </location>
</feature>
<organism evidence="3 4">
    <name type="scientific">Methylomonas rapida</name>
    <dbReference type="NCBI Taxonomy" id="2963939"/>
    <lineage>
        <taxon>Bacteria</taxon>
        <taxon>Pseudomonadati</taxon>
        <taxon>Pseudomonadota</taxon>
        <taxon>Gammaproteobacteria</taxon>
        <taxon>Methylococcales</taxon>
        <taxon>Methylococcaceae</taxon>
        <taxon>Methylomonas</taxon>
    </lineage>
</organism>
<reference evidence="3" key="1">
    <citation type="submission" date="2022-11" db="EMBL/GenBank/DDBJ databases">
        <title>Methylomonas rapida sp. nov., Carotenoid-Producing Obligate Methanotrophs with High Growth Characteristics and Biotechnological Potential.</title>
        <authorList>
            <person name="Tikhonova E.N."/>
            <person name="Suleimanov R.Z."/>
            <person name="Miroshnikov K."/>
            <person name="Oshkin I.Y."/>
            <person name="Belova S.E."/>
            <person name="Danilova O.V."/>
            <person name="Ashikhmin A."/>
            <person name="Konopkin A."/>
            <person name="But S.Y."/>
            <person name="Khmelenina V.N."/>
            <person name="Kuznetsov N."/>
            <person name="Pimenov N.V."/>
            <person name="Dedysh S.N."/>
        </authorList>
    </citation>
    <scope>NUCLEOTIDE SEQUENCE</scope>
    <source>
        <strain evidence="3">MP1</strain>
    </source>
</reference>
<dbReference type="PROSITE" id="PS50943">
    <property type="entry name" value="HTH_CROC1"/>
    <property type="match status" value="1"/>
</dbReference>
<dbReference type="EMBL" id="CP113517">
    <property type="protein sequence ID" value="WAR43619.1"/>
    <property type="molecule type" value="Genomic_DNA"/>
</dbReference>
<protein>
    <submittedName>
        <fullName evidence="3">Helix-turn-helix transcriptional regulator</fullName>
    </submittedName>
</protein>
<feature type="compositionally biased region" description="Polar residues" evidence="1">
    <location>
        <begin position="28"/>
        <end position="41"/>
    </location>
</feature>
<dbReference type="RefSeq" id="WP_255190501.1">
    <property type="nucleotide sequence ID" value="NZ_CP113517.1"/>
</dbReference>
<feature type="region of interest" description="Disordered" evidence="1">
    <location>
        <begin position="18"/>
        <end position="41"/>
    </location>
</feature>
<evidence type="ECO:0000313" key="3">
    <source>
        <dbReference type="EMBL" id="WAR43619.1"/>
    </source>
</evidence>
<dbReference type="InterPro" id="IPR001387">
    <property type="entry name" value="Cro/C1-type_HTH"/>
</dbReference>
<dbReference type="InterPro" id="IPR010982">
    <property type="entry name" value="Lambda_DNA-bd_dom_sf"/>
</dbReference>
<dbReference type="Proteomes" id="UP001162780">
    <property type="component" value="Chromosome"/>
</dbReference>
<proteinExistence type="predicted"/>
<sequence>MTIGARLREERERLKISQTPFAEAGGATKQTQHAYESNKTTPKGRYLAKVAALGVDVGYVITGIRAENVAHTPTELGYLRHCRILATRNLHEQGLKGLQFLRESNGIPWTDMPAVYQAMQTGEEPEPTNEGDKE</sequence>
<dbReference type="SUPFAM" id="SSF47413">
    <property type="entry name" value="lambda repressor-like DNA-binding domains"/>
    <property type="match status" value="1"/>
</dbReference>
<accession>A0ABY7GHB8</accession>
<gene>
    <name evidence="3" type="ORF">NM686_014690</name>
</gene>
<dbReference type="Pfam" id="PF01381">
    <property type="entry name" value="HTH_3"/>
    <property type="match status" value="1"/>
</dbReference>
<dbReference type="Gene3D" id="1.10.260.40">
    <property type="entry name" value="lambda repressor-like DNA-binding domains"/>
    <property type="match status" value="1"/>
</dbReference>
<evidence type="ECO:0000313" key="4">
    <source>
        <dbReference type="Proteomes" id="UP001162780"/>
    </source>
</evidence>
<evidence type="ECO:0000259" key="2">
    <source>
        <dbReference type="PROSITE" id="PS50943"/>
    </source>
</evidence>
<dbReference type="CDD" id="cd00093">
    <property type="entry name" value="HTH_XRE"/>
    <property type="match status" value="1"/>
</dbReference>
<name>A0ABY7GHB8_9GAMM</name>